<feature type="non-terminal residue" evidence="1">
    <location>
        <position position="82"/>
    </location>
</feature>
<comment type="caution">
    <text evidence="1">The sequence shown here is derived from an EMBL/GenBank/DDBJ whole genome shotgun (WGS) entry which is preliminary data.</text>
</comment>
<name>A0ABN7WPD4_GIGMA</name>
<gene>
    <name evidence="1" type="ORF">GMARGA_LOCUS33503</name>
</gene>
<organism evidence="1 2">
    <name type="scientific">Gigaspora margarita</name>
    <dbReference type="NCBI Taxonomy" id="4874"/>
    <lineage>
        <taxon>Eukaryota</taxon>
        <taxon>Fungi</taxon>
        <taxon>Fungi incertae sedis</taxon>
        <taxon>Mucoromycota</taxon>
        <taxon>Glomeromycotina</taxon>
        <taxon>Glomeromycetes</taxon>
        <taxon>Diversisporales</taxon>
        <taxon>Gigasporaceae</taxon>
        <taxon>Gigaspora</taxon>
    </lineage>
</organism>
<protein>
    <submittedName>
        <fullName evidence="1">27592_t:CDS:1</fullName>
    </submittedName>
</protein>
<reference evidence="1 2" key="1">
    <citation type="submission" date="2021-06" db="EMBL/GenBank/DDBJ databases">
        <authorList>
            <person name="Kallberg Y."/>
            <person name="Tangrot J."/>
            <person name="Rosling A."/>
        </authorList>
    </citation>
    <scope>NUCLEOTIDE SEQUENCE [LARGE SCALE GENOMIC DNA]</scope>
    <source>
        <strain evidence="1 2">120-4 pot B 10/14</strain>
    </source>
</reference>
<sequence length="82" mass="9824">MNSRSLNSPQRILLKGFYNHDSPEEFNLPRFEEENIVLTMGKFRIIEYASKERNILIPKVKLKLFFHIIKKNNTIFTKKKNL</sequence>
<accession>A0ABN7WPD4</accession>
<evidence type="ECO:0000313" key="2">
    <source>
        <dbReference type="Proteomes" id="UP000789901"/>
    </source>
</evidence>
<dbReference type="Proteomes" id="UP000789901">
    <property type="component" value="Unassembled WGS sequence"/>
</dbReference>
<proteinExistence type="predicted"/>
<dbReference type="EMBL" id="CAJVQB010055936">
    <property type="protein sequence ID" value="CAG8837459.1"/>
    <property type="molecule type" value="Genomic_DNA"/>
</dbReference>
<evidence type="ECO:0000313" key="1">
    <source>
        <dbReference type="EMBL" id="CAG8837459.1"/>
    </source>
</evidence>
<keyword evidence="2" id="KW-1185">Reference proteome</keyword>